<feature type="transmembrane region" description="Helical" evidence="1">
    <location>
        <begin position="67"/>
        <end position="94"/>
    </location>
</feature>
<evidence type="ECO:0000313" key="2">
    <source>
        <dbReference type="EMBL" id="GED96321.1"/>
    </source>
</evidence>
<protein>
    <recommendedName>
        <fullName evidence="4">Transmembrane protein</fullName>
    </recommendedName>
</protein>
<name>A0A7M3SUJ7_9ACTN</name>
<dbReference type="Proteomes" id="UP000444980">
    <property type="component" value="Unassembled WGS sequence"/>
</dbReference>
<keyword evidence="1" id="KW-0812">Transmembrane</keyword>
<evidence type="ECO:0000313" key="3">
    <source>
        <dbReference type="Proteomes" id="UP000444980"/>
    </source>
</evidence>
<keyword evidence="1" id="KW-0472">Membrane</keyword>
<dbReference type="InterPro" id="IPR047730">
    <property type="entry name" value="ABZJ_00895-like"/>
</dbReference>
<keyword evidence="1" id="KW-1133">Transmembrane helix</keyword>
<feature type="transmembrane region" description="Helical" evidence="1">
    <location>
        <begin position="5"/>
        <end position="22"/>
    </location>
</feature>
<feature type="transmembrane region" description="Helical" evidence="1">
    <location>
        <begin position="34"/>
        <end position="55"/>
    </location>
</feature>
<dbReference type="EMBL" id="BJOU01000001">
    <property type="protein sequence ID" value="GED96321.1"/>
    <property type="molecule type" value="Genomic_DNA"/>
</dbReference>
<proteinExistence type="predicted"/>
<reference evidence="3" key="1">
    <citation type="submission" date="2019-06" db="EMBL/GenBank/DDBJ databases">
        <title>Gordonia isolated from sludge of a wastewater treatment plant.</title>
        <authorList>
            <person name="Tamura T."/>
            <person name="Aoyama K."/>
            <person name="Kang Y."/>
            <person name="Saito S."/>
            <person name="Akiyama N."/>
            <person name="Yazawa K."/>
            <person name="Gonoi T."/>
            <person name="Mikami Y."/>
        </authorList>
    </citation>
    <scope>NUCLEOTIDE SEQUENCE [LARGE SCALE GENOMIC DNA]</scope>
    <source>
        <strain evidence="3">NBRC 107697</strain>
    </source>
</reference>
<accession>A0A7M3SUJ7</accession>
<evidence type="ECO:0000256" key="1">
    <source>
        <dbReference type="SAM" id="Phobius"/>
    </source>
</evidence>
<gene>
    <name evidence="2" type="ORF">nbrc107697_03600</name>
</gene>
<feature type="transmembrane region" description="Helical" evidence="1">
    <location>
        <begin position="100"/>
        <end position="124"/>
    </location>
</feature>
<dbReference type="AlphaFoldDB" id="A0A7M3SUJ7"/>
<comment type="caution">
    <text evidence="2">The sequence shown here is derived from an EMBL/GenBank/DDBJ whole genome shotgun (WGS) entry which is preliminary data.</text>
</comment>
<sequence length="144" mass="15848">MWKYLWWFIGGAVGLSILWAVMDAILPGDSGGTTTAGGVLVPFLSANIAVDRFVANHMRVPDKAERWWLVLWSFGALLAWSVIGFVVLAVLGVFEGVDTGVFAVILVVAVAVTFLSVWGGYAFWPKRVLRNHERQAQRRATKAD</sequence>
<keyword evidence="3" id="KW-1185">Reference proteome</keyword>
<evidence type="ECO:0008006" key="4">
    <source>
        <dbReference type="Google" id="ProtNLM"/>
    </source>
</evidence>
<dbReference type="NCBIfam" id="NF038216">
    <property type="entry name" value="ABZJ_00895_fam"/>
    <property type="match status" value="1"/>
</dbReference>
<organism evidence="2 3">
    <name type="scientific">Gordonia crocea</name>
    <dbReference type="NCBI Taxonomy" id="589162"/>
    <lineage>
        <taxon>Bacteria</taxon>
        <taxon>Bacillati</taxon>
        <taxon>Actinomycetota</taxon>
        <taxon>Actinomycetes</taxon>
        <taxon>Mycobacteriales</taxon>
        <taxon>Gordoniaceae</taxon>
        <taxon>Gordonia</taxon>
    </lineage>
</organism>